<evidence type="ECO:0000313" key="3">
    <source>
        <dbReference type="Proteomes" id="UP000037386"/>
    </source>
</evidence>
<accession>A0A0M1N0E2</accession>
<evidence type="ECO:0000313" key="2">
    <source>
        <dbReference type="EMBL" id="KOR75500.1"/>
    </source>
</evidence>
<sequence length="75" mass="8816">MKKKSDEYFLNHLPNLKYISAQNIEQTFALLKTNSQGLSSEEIIQRRKKYGQNIFAKKKNLGQKKYSNFFSTLLI</sequence>
<dbReference type="InterPro" id="IPR004014">
    <property type="entry name" value="ATPase_P-typ_cation-transptr_N"/>
</dbReference>
<dbReference type="Pfam" id="PF00690">
    <property type="entry name" value="Cation_ATPase_N"/>
    <property type="match status" value="1"/>
</dbReference>
<evidence type="ECO:0000259" key="1">
    <source>
        <dbReference type="Pfam" id="PF00690"/>
    </source>
</evidence>
<protein>
    <recommendedName>
        <fullName evidence="1">Cation-transporting P-type ATPase N-terminal domain-containing protein</fullName>
    </recommendedName>
</protein>
<reference evidence="3" key="1">
    <citation type="submission" date="2015-05" db="EMBL/GenBank/DDBJ databases">
        <title>Draft genome sequence of 'Candidatus Phytoplasma Pruni' strain CX, a plant pathogenic bacterium.</title>
        <authorList>
            <person name="Lee I.-M."/>
            <person name="Bottner-Parker K.D."/>
            <person name="Shao J."/>
            <person name="Gundersen-Rindal D.E."/>
            <person name="Zhao Y."/>
            <person name="Davis R.E."/>
        </authorList>
    </citation>
    <scope>NUCLEOTIDE SEQUENCE [LARGE SCALE GENOMIC DNA]</scope>
    <source>
        <strain evidence="3">CX</strain>
    </source>
</reference>
<comment type="caution">
    <text evidence="2">The sequence shown here is derived from an EMBL/GenBank/DDBJ whole genome shotgun (WGS) entry which is preliminary data.</text>
</comment>
<dbReference type="RefSeq" id="WP_235443203.1">
    <property type="nucleotide sequence ID" value="NZ_LHCF01000006.1"/>
</dbReference>
<dbReference type="InterPro" id="IPR023298">
    <property type="entry name" value="ATPase_P-typ_TM_dom_sf"/>
</dbReference>
<gene>
    <name evidence="2" type="ORF">CPX_001546</name>
</gene>
<name>A0A0M1N0E2_9MOLU</name>
<dbReference type="EMBL" id="LHCF01000006">
    <property type="protein sequence ID" value="KOR75500.1"/>
    <property type="molecule type" value="Genomic_DNA"/>
</dbReference>
<dbReference type="STRING" id="479893.CPX_001546"/>
<dbReference type="SUPFAM" id="SSF81665">
    <property type="entry name" value="Calcium ATPase, transmembrane domain M"/>
    <property type="match status" value="1"/>
</dbReference>
<proteinExistence type="predicted"/>
<dbReference type="Proteomes" id="UP000037386">
    <property type="component" value="Unassembled WGS sequence"/>
</dbReference>
<organism evidence="2 3">
    <name type="scientific">Candidatus Phytoplasma pruni</name>
    <dbReference type="NCBI Taxonomy" id="479893"/>
    <lineage>
        <taxon>Bacteria</taxon>
        <taxon>Bacillati</taxon>
        <taxon>Mycoplasmatota</taxon>
        <taxon>Mollicutes</taxon>
        <taxon>Acholeplasmatales</taxon>
        <taxon>Acholeplasmataceae</taxon>
        <taxon>Candidatus Phytoplasma</taxon>
        <taxon>16SrIII (X-disease group)</taxon>
    </lineage>
</organism>
<feature type="domain" description="Cation-transporting P-type ATPase N-terminal" evidence="1">
    <location>
        <begin position="21"/>
        <end position="74"/>
    </location>
</feature>
<dbReference type="AlphaFoldDB" id="A0A0M1N0E2"/>
<dbReference type="PATRIC" id="fig|479893.3.peg.338"/>